<evidence type="ECO:0000259" key="12">
    <source>
        <dbReference type="PROSITE" id="PS51767"/>
    </source>
</evidence>
<keyword evidence="2" id="KW-0489">Methyltransferase</keyword>
<dbReference type="OrthoDB" id="771136at2759"/>
<comment type="caution">
    <text evidence="13">The sequence shown here is derived from an EMBL/GenBank/DDBJ whole genome shotgun (WGS) entry which is preliminary data.</text>
</comment>
<dbReference type="InterPro" id="IPR033121">
    <property type="entry name" value="PEPTIDASE_A1"/>
</dbReference>
<feature type="region of interest" description="Disordered" evidence="11">
    <location>
        <begin position="800"/>
        <end position="819"/>
    </location>
</feature>
<reference evidence="13" key="1">
    <citation type="submission" date="2022-10" db="EMBL/GenBank/DDBJ databases">
        <authorList>
            <person name="Chen Y."/>
            <person name="Dougan E. K."/>
            <person name="Chan C."/>
            <person name="Rhodes N."/>
            <person name="Thang M."/>
        </authorList>
    </citation>
    <scope>NUCLEOTIDE SEQUENCE</scope>
</reference>
<dbReference type="InterPro" id="IPR011990">
    <property type="entry name" value="TPR-like_helical_dom_sf"/>
</dbReference>
<evidence type="ECO:0000256" key="11">
    <source>
        <dbReference type="SAM" id="MobiDB-lite"/>
    </source>
</evidence>
<keyword evidence="5" id="KW-0949">S-adenosyl-L-methionine</keyword>
<dbReference type="EMBL" id="CAMXCT020001253">
    <property type="protein sequence ID" value="CAL1141682.1"/>
    <property type="molecule type" value="Genomic_DNA"/>
</dbReference>
<dbReference type="PROSITE" id="PS00141">
    <property type="entry name" value="ASP_PROTEASE"/>
    <property type="match status" value="1"/>
</dbReference>
<dbReference type="SUPFAM" id="SSF53335">
    <property type="entry name" value="S-adenosyl-L-methionine-dependent methyltransferases"/>
    <property type="match status" value="1"/>
</dbReference>
<proteinExistence type="inferred from homology"/>
<dbReference type="InterPro" id="IPR029063">
    <property type="entry name" value="SAM-dependent_MTases_sf"/>
</dbReference>
<dbReference type="Pfam" id="PF00026">
    <property type="entry name" value="Asp"/>
    <property type="match status" value="1"/>
</dbReference>
<sequence length="1146" mass="126486">MEFSVANWNRAIRNCIPNADWKEALELLRQGAALRLQDIISYNSVLQSCRRASQWQRAWELLQIAPKGLKDVVSISTVVSALEDTDHWHAAVCLLQDAQKEAIELNIVAYGAAASCARRCWQRSAWLLQEARNRGLETSLIAHNNAMTACEDAEQWEQTLGALEELCALNLELNAVVISSATSAASRTWETACCLLRQARAAALELDAVVQNTVITATGRGLRWPLALHTFAQAIDAKTARVRSYRATIAAVSSAGWAWALWLLSSMVGGETPRPDLECFSEAMFACVQSAPWEICIGLLEAMQRRRCPLDLRAYGCAASVFLCSRPSAVQRLLFGTEGIEVKNTDGIEVRNGLEFHAGHSAYHTTALTHRLRRSGPRHLQRSVQVDARGDTRPGFQLTTPLEDMSSEYTGIIGVGTADDGNAQFEARVVFDTGSTNLWIASVLCKASPCDRDGAEKFYDPAKSKTSQAFIEDGMESDSDIDIVFGTGELKGPLHVDTYRVGPMAVERQPFAMIREMTGDVFSSFPFEGILGLAFPSLSFGGIEPFFERVIRAKLLKSNEFSFYLNTDSNRPSALLWGGVDKDLFEGSIVMFPVVKPHYWSLELVDFRINGKSLKAHVSEDNKAKYVLVDSGTTYFTAPSEMFYSIMKQFPEAPCSEVEGYPAIEYVLRSAHNKTFTLEVSQETYMVMDEYDSCRPAFMKLDIKRKSYGPAMILGEVFMRHFFTVFSRGNGSLDQAKVGFARAKVGAEPKIAENVEQVEPGELDHEKIFQAIQKAKSVILRSQAEREKVAWQQALQMMGTRDPTGEASQAAGRSLPATPTSISVDMRKEHDVVKFVRQRAQAADLHSVLSAIEAFADGRKWLKVAGGRKAFLLQGSLLPGDRVVEFGTYMGYSAMLMASRLRELGGGGRIQSCDVNALTWPFANELISFANVSGEVQLRVGCAADWLSSGQLGQIDLLLLDHRGTVYQDDLRAAEPQLAFGARVLADNVLLPGAPLFLAHAAKSYEVTIHEVPEFLQPELEDWILSCTKSTASSSVAADLRELRQWCSRVDAICWESQRMDVDWVSFQAELSPALRGWCAKHGVRGAYRKEPTEAGQLRVRELRRKLRAMGQADAGHGAMGPAEVAENNGGTIWDVTVKNGGLIRV</sequence>
<dbReference type="Pfam" id="PF13578">
    <property type="entry name" value="Methyltransf_24"/>
    <property type="match status" value="1"/>
</dbReference>
<organism evidence="13">
    <name type="scientific">Cladocopium goreaui</name>
    <dbReference type="NCBI Taxonomy" id="2562237"/>
    <lineage>
        <taxon>Eukaryota</taxon>
        <taxon>Sar</taxon>
        <taxon>Alveolata</taxon>
        <taxon>Dinophyceae</taxon>
        <taxon>Suessiales</taxon>
        <taxon>Symbiodiniaceae</taxon>
        <taxon>Cladocopium</taxon>
    </lineage>
</organism>
<dbReference type="Gene3D" id="2.40.70.10">
    <property type="entry name" value="Acid Proteases"/>
    <property type="match status" value="2"/>
</dbReference>
<evidence type="ECO:0000256" key="9">
    <source>
        <dbReference type="PIRSR" id="PIRSR601461-1"/>
    </source>
</evidence>
<dbReference type="GO" id="GO:0032259">
    <property type="term" value="P:methylation"/>
    <property type="evidence" value="ECO:0007669"/>
    <property type="project" value="UniProtKB-KW"/>
</dbReference>
<accession>A0A9P1CA06</accession>
<dbReference type="GO" id="GO:0004190">
    <property type="term" value="F:aspartic-type endopeptidase activity"/>
    <property type="evidence" value="ECO:0007669"/>
    <property type="project" value="UniProtKB-KW"/>
</dbReference>
<dbReference type="InterPro" id="IPR001969">
    <property type="entry name" value="Aspartic_peptidase_AS"/>
</dbReference>
<comment type="similarity">
    <text evidence="1 10">Belongs to the peptidase A1 family.</text>
</comment>
<dbReference type="AlphaFoldDB" id="A0A9P1CA06"/>
<keyword evidence="3 10" id="KW-0645">Protease</keyword>
<feature type="domain" description="Peptidase A1" evidence="12">
    <location>
        <begin position="409"/>
        <end position="741"/>
    </location>
</feature>
<evidence type="ECO:0000256" key="7">
    <source>
        <dbReference type="ARBA" id="ARBA00022801"/>
    </source>
</evidence>
<gene>
    <name evidence="13" type="ORF">C1SCF055_LOCUS15501</name>
</gene>
<dbReference type="InterPro" id="IPR034164">
    <property type="entry name" value="Pepsin-like_dom"/>
</dbReference>
<dbReference type="InterPro" id="IPR021109">
    <property type="entry name" value="Peptidase_aspartic_dom_sf"/>
</dbReference>
<evidence type="ECO:0000256" key="1">
    <source>
        <dbReference type="ARBA" id="ARBA00007447"/>
    </source>
</evidence>
<dbReference type="PRINTS" id="PR00792">
    <property type="entry name" value="PEPSIN"/>
</dbReference>
<evidence type="ECO:0000313" key="15">
    <source>
        <dbReference type="Proteomes" id="UP001152797"/>
    </source>
</evidence>
<dbReference type="EMBL" id="CAMXCT030001253">
    <property type="protein sequence ID" value="CAL4775619.1"/>
    <property type="molecule type" value="Genomic_DNA"/>
</dbReference>
<keyword evidence="15" id="KW-1185">Reference proteome</keyword>
<evidence type="ECO:0000313" key="14">
    <source>
        <dbReference type="EMBL" id="CAL4775619.1"/>
    </source>
</evidence>
<keyword evidence="7 10" id="KW-0378">Hydrolase</keyword>
<name>A0A9P1CA06_9DINO</name>
<feature type="active site" evidence="9">
    <location>
        <position position="432"/>
    </location>
</feature>
<dbReference type="GO" id="GO:0008171">
    <property type="term" value="F:O-methyltransferase activity"/>
    <property type="evidence" value="ECO:0007669"/>
    <property type="project" value="InterPro"/>
</dbReference>
<evidence type="ECO:0000256" key="4">
    <source>
        <dbReference type="ARBA" id="ARBA00022679"/>
    </source>
</evidence>
<dbReference type="InterPro" id="IPR002935">
    <property type="entry name" value="SAM_O-MeTrfase"/>
</dbReference>
<protein>
    <submittedName>
        <fullName evidence="14">Pepsin A</fullName>
    </submittedName>
</protein>
<dbReference type="PANTHER" id="PTHR47966:SF51">
    <property type="entry name" value="BETA-SITE APP-CLEAVING ENZYME, ISOFORM A-RELATED"/>
    <property type="match status" value="1"/>
</dbReference>
<dbReference type="PROSITE" id="PS51767">
    <property type="entry name" value="PEPTIDASE_A1"/>
    <property type="match status" value="1"/>
</dbReference>
<dbReference type="Gene3D" id="3.40.50.150">
    <property type="entry name" value="Vaccinia Virus protein VP39"/>
    <property type="match status" value="1"/>
</dbReference>
<evidence type="ECO:0000256" key="10">
    <source>
        <dbReference type="RuleBase" id="RU000454"/>
    </source>
</evidence>
<dbReference type="EMBL" id="CAMXCT010001253">
    <property type="protein sequence ID" value="CAI3988307.1"/>
    <property type="molecule type" value="Genomic_DNA"/>
</dbReference>
<evidence type="ECO:0000256" key="5">
    <source>
        <dbReference type="ARBA" id="ARBA00022691"/>
    </source>
</evidence>
<dbReference type="SUPFAM" id="SSF50630">
    <property type="entry name" value="Acid proteases"/>
    <property type="match status" value="1"/>
</dbReference>
<evidence type="ECO:0000313" key="13">
    <source>
        <dbReference type="EMBL" id="CAI3988307.1"/>
    </source>
</evidence>
<dbReference type="Gene3D" id="1.25.40.10">
    <property type="entry name" value="Tetratricopeptide repeat domain"/>
    <property type="match status" value="2"/>
</dbReference>
<dbReference type="CDD" id="cd05471">
    <property type="entry name" value="pepsin_like"/>
    <property type="match status" value="1"/>
</dbReference>
<evidence type="ECO:0000256" key="3">
    <source>
        <dbReference type="ARBA" id="ARBA00022670"/>
    </source>
</evidence>
<reference evidence="14 15" key="2">
    <citation type="submission" date="2024-05" db="EMBL/GenBank/DDBJ databases">
        <authorList>
            <person name="Chen Y."/>
            <person name="Shah S."/>
            <person name="Dougan E. K."/>
            <person name="Thang M."/>
            <person name="Chan C."/>
        </authorList>
    </citation>
    <scope>NUCLEOTIDE SEQUENCE [LARGE SCALE GENOMIC DNA]</scope>
</reference>
<evidence type="ECO:0000256" key="8">
    <source>
        <dbReference type="ARBA" id="ARBA00023453"/>
    </source>
</evidence>
<dbReference type="PANTHER" id="PTHR47966">
    <property type="entry name" value="BETA-SITE APP-CLEAVING ENZYME, ISOFORM A-RELATED"/>
    <property type="match status" value="1"/>
</dbReference>
<dbReference type="InterPro" id="IPR001461">
    <property type="entry name" value="Aspartic_peptidase_A1"/>
</dbReference>
<dbReference type="Proteomes" id="UP001152797">
    <property type="component" value="Unassembled WGS sequence"/>
</dbReference>
<evidence type="ECO:0000256" key="6">
    <source>
        <dbReference type="ARBA" id="ARBA00022750"/>
    </source>
</evidence>
<dbReference type="PROSITE" id="PS51682">
    <property type="entry name" value="SAM_OMT_I"/>
    <property type="match status" value="1"/>
</dbReference>
<keyword evidence="6 10" id="KW-0064">Aspartyl protease</keyword>
<keyword evidence="4" id="KW-0808">Transferase</keyword>
<comment type="similarity">
    <text evidence="8">Belongs to the class I-like SAM-binding methyltransferase superfamily. Cation-dependent O-methyltransferase family.</text>
</comment>
<evidence type="ECO:0000256" key="2">
    <source>
        <dbReference type="ARBA" id="ARBA00022603"/>
    </source>
</evidence>
<feature type="active site" evidence="9">
    <location>
        <position position="630"/>
    </location>
</feature>
<dbReference type="GO" id="GO:0006508">
    <property type="term" value="P:proteolysis"/>
    <property type="evidence" value="ECO:0007669"/>
    <property type="project" value="UniProtKB-KW"/>
</dbReference>